<evidence type="ECO:0000313" key="3">
    <source>
        <dbReference type="Proteomes" id="UP000235786"/>
    </source>
</evidence>
<keyword evidence="3" id="KW-1185">Reference proteome</keyword>
<dbReference type="EMBL" id="KZ613937">
    <property type="protein sequence ID" value="PMD48489.1"/>
    <property type="molecule type" value="Genomic_DNA"/>
</dbReference>
<accession>A0A2J6SCK1</accession>
<dbReference type="Proteomes" id="UP000235786">
    <property type="component" value="Unassembled WGS sequence"/>
</dbReference>
<name>A0A2J6SCK1_HYAVF</name>
<protein>
    <submittedName>
        <fullName evidence="2">Uncharacterized protein</fullName>
    </submittedName>
</protein>
<reference evidence="2 3" key="1">
    <citation type="submission" date="2016-04" db="EMBL/GenBank/DDBJ databases">
        <title>A degradative enzymes factory behind the ericoid mycorrhizal symbiosis.</title>
        <authorList>
            <consortium name="DOE Joint Genome Institute"/>
            <person name="Martino E."/>
            <person name="Morin E."/>
            <person name="Grelet G."/>
            <person name="Kuo A."/>
            <person name="Kohler A."/>
            <person name="Daghino S."/>
            <person name="Barry K."/>
            <person name="Choi C."/>
            <person name="Cichocki N."/>
            <person name="Clum A."/>
            <person name="Copeland A."/>
            <person name="Hainaut M."/>
            <person name="Haridas S."/>
            <person name="Labutti K."/>
            <person name="Lindquist E."/>
            <person name="Lipzen A."/>
            <person name="Khouja H.-R."/>
            <person name="Murat C."/>
            <person name="Ohm R."/>
            <person name="Olson A."/>
            <person name="Spatafora J."/>
            <person name="Veneault-Fourrey C."/>
            <person name="Henrissat B."/>
            <person name="Grigoriev I."/>
            <person name="Martin F."/>
            <person name="Perotto S."/>
        </authorList>
    </citation>
    <scope>NUCLEOTIDE SEQUENCE [LARGE SCALE GENOMIC DNA]</scope>
    <source>
        <strain evidence="2 3">F</strain>
    </source>
</reference>
<feature type="compositionally biased region" description="Polar residues" evidence="1">
    <location>
        <begin position="71"/>
        <end position="86"/>
    </location>
</feature>
<gene>
    <name evidence="2" type="ORF">L207DRAFT_521856</name>
</gene>
<evidence type="ECO:0000313" key="2">
    <source>
        <dbReference type="EMBL" id="PMD48489.1"/>
    </source>
</evidence>
<proteinExistence type="predicted"/>
<organism evidence="2 3">
    <name type="scientific">Hyaloscypha variabilis (strain UAMH 11265 / GT02V1 / F)</name>
    <name type="common">Meliniomyces variabilis</name>
    <dbReference type="NCBI Taxonomy" id="1149755"/>
    <lineage>
        <taxon>Eukaryota</taxon>
        <taxon>Fungi</taxon>
        <taxon>Dikarya</taxon>
        <taxon>Ascomycota</taxon>
        <taxon>Pezizomycotina</taxon>
        <taxon>Leotiomycetes</taxon>
        <taxon>Helotiales</taxon>
        <taxon>Hyaloscyphaceae</taxon>
        <taxon>Hyaloscypha</taxon>
        <taxon>Hyaloscypha variabilis</taxon>
    </lineage>
</organism>
<dbReference type="OrthoDB" id="10502320at2759"/>
<dbReference type="AlphaFoldDB" id="A0A2J6SCK1"/>
<sequence>MYQEASHQLPKPQDADKCPRCNAEGFIGSCSSCGYNSGIGLQVVRIRILVFSTPKNSGFAQSDSHPHVIQMNPNAQSSHKGSQSGFSPPDSHTLVIRLRISYQHASTTEGAPLHISTTSNLQLEASLKMPKSLKYDIKVIVIQRISGLEDTKSTPNSSKCPSCGTADFSGTCHSCGYGTMFSGNSR</sequence>
<evidence type="ECO:0000256" key="1">
    <source>
        <dbReference type="SAM" id="MobiDB-lite"/>
    </source>
</evidence>
<feature type="region of interest" description="Disordered" evidence="1">
    <location>
        <begin position="59"/>
        <end position="89"/>
    </location>
</feature>